<dbReference type="InterPro" id="IPR032430">
    <property type="entry name" value="Blm10_mid"/>
</dbReference>
<dbReference type="PANTHER" id="PTHR32170:SF3">
    <property type="entry name" value="PROTEASOME ACTIVATOR COMPLEX SUBUNIT 4"/>
    <property type="match status" value="1"/>
</dbReference>
<feature type="domain" description="Proteasome activator Blm10 middle HEAT repeats region" evidence="1">
    <location>
        <begin position="308"/>
        <end position="444"/>
    </location>
</feature>
<dbReference type="SUPFAM" id="SSF48371">
    <property type="entry name" value="ARM repeat"/>
    <property type="match status" value="1"/>
</dbReference>
<name>A0A0X3PXR8_SCHSO</name>
<reference evidence="2" key="1">
    <citation type="submission" date="2016-01" db="EMBL/GenBank/DDBJ databases">
        <title>Reference transcriptome for the parasite Schistocephalus solidus: insights into the molecular evolution of parasitism.</title>
        <authorList>
            <person name="Hebert F.O."/>
            <person name="Grambauer S."/>
            <person name="Barber I."/>
            <person name="Landry C.R."/>
            <person name="Aubin-Horth N."/>
        </authorList>
    </citation>
    <scope>NUCLEOTIDE SEQUENCE</scope>
</reference>
<protein>
    <recommendedName>
        <fullName evidence="1">Proteasome activator Blm10 middle HEAT repeats region domain-containing protein</fullName>
    </recommendedName>
</protein>
<dbReference type="AlphaFoldDB" id="A0A0X3PXR8"/>
<dbReference type="PANTHER" id="PTHR32170">
    <property type="entry name" value="PROTEASOME ACTIVATOR COMPLEX SUBUNIT 4"/>
    <property type="match status" value="1"/>
</dbReference>
<dbReference type="EMBL" id="GEEE01006562">
    <property type="protein sequence ID" value="JAP56663.1"/>
    <property type="molecule type" value="Transcribed_RNA"/>
</dbReference>
<dbReference type="GO" id="GO:0005829">
    <property type="term" value="C:cytosol"/>
    <property type="evidence" value="ECO:0007669"/>
    <property type="project" value="TreeGrafter"/>
</dbReference>
<evidence type="ECO:0000313" key="2">
    <source>
        <dbReference type="EMBL" id="JAP56663.1"/>
    </source>
</evidence>
<dbReference type="InterPro" id="IPR016024">
    <property type="entry name" value="ARM-type_fold"/>
</dbReference>
<proteinExistence type="predicted"/>
<evidence type="ECO:0000259" key="1">
    <source>
        <dbReference type="Pfam" id="PF16507"/>
    </source>
</evidence>
<dbReference type="Pfam" id="PF16507">
    <property type="entry name" value="HEAT_PSME4_mid"/>
    <property type="match status" value="1"/>
</dbReference>
<sequence>MALSDQKFQEIDRINRLLPYADQLDAYADAAWHGIKCTFVKLIESKIFLTELPHVFKALTGYIQLFGHRFSKKEHIALINFCLSTGLCPHLDNDLADATLLVAADLLQSCNWTLRPSELQLNWKVFDNASISLPGSMDLRFCECDGREYQRIRKVLRIYKRFFPVSCIQEIWDEYRDSIYYLARYGPHEGIFEKLTAFTPIRQNTFDEINRVWLGDIFLLWYRYCEDGSLHQEIICLLGNIASFCPGRVDWEPHLDRVFNGLIKDMCIDSPAVRGDLSKSLQRLLTGYARILIWGIVPNSTVIPRMRNLFKILGNIYHPSTDSSSMLFFVTFCKKLLSVLVFRLRQELSRNSRSEEIYGKMPTWSRITVTQVDDVVDILLPLCLDASLYTRRSKSLDAVVACLDYLCLLRPRLFLPRLLTALEGGFELPELPMRVTRPLQALAESCSSITALRLSLCWSSTEMGRQPGDQVPLTTTQSTGAVSKTPKLLSPEDDQFLHSHIASFLYVDGRAQTTRILRCCLSGLDVNDIDRLQASVKALGALCGGIAAWLHRRPYSSPGWEVLKLEPEP</sequence>
<dbReference type="GO" id="GO:0016504">
    <property type="term" value="F:peptidase activator activity"/>
    <property type="evidence" value="ECO:0007669"/>
    <property type="project" value="InterPro"/>
</dbReference>
<gene>
    <name evidence="2" type="ORF">TR137248</name>
</gene>
<organism evidence="2">
    <name type="scientific">Schistocephalus solidus</name>
    <name type="common">Tapeworm</name>
    <dbReference type="NCBI Taxonomy" id="70667"/>
    <lineage>
        <taxon>Eukaryota</taxon>
        <taxon>Metazoa</taxon>
        <taxon>Spiralia</taxon>
        <taxon>Lophotrochozoa</taxon>
        <taxon>Platyhelminthes</taxon>
        <taxon>Cestoda</taxon>
        <taxon>Eucestoda</taxon>
        <taxon>Diphyllobothriidea</taxon>
        <taxon>Diphyllobothriidae</taxon>
        <taxon>Schistocephalus</taxon>
    </lineage>
</organism>
<dbReference type="InterPro" id="IPR035309">
    <property type="entry name" value="PSME4"/>
</dbReference>
<accession>A0A0X3PXR8</accession>
<dbReference type="GO" id="GO:0010499">
    <property type="term" value="P:proteasomal ubiquitin-independent protein catabolic process"/>
    <property type="evidence" value="ECO:0007669"/>
    <property type="project" value="TreeGrafter"/>
</dbReference>
<dbReference type="GO" id="GO:0070628">
    <property type="term" value="F:proteasome binding"/>
    <property type="evidence" value="ECO:0007669"/>
    <property type="project" value="InterPro"/>
</dbReference>
<dbReference type="GO" id="GO:0005634">
    <property type="term" value="C:nucleus"/>
    <property type="evidence" value="ECO:0007669"/>
    <property type="project" value="TreeGrafter"/>
</dbReference>